<feature type="transmembrane region" description="Helical" evidence="7">
    <location>
        <begin position="481"/>
        <end position="501"/>
    </location>
</feature>
<evidence type="ECO:0000256" key="5">
    <source>
        <dbReference type="ARBA" id="ARBA00023136"/>
    </source>
</evidence>
<dbReference type="GO" id="GO:0042908">
    <property type="term" value="P:xenobiotic transport"/>
    <property type="evidence" value="ECO:0007669"/>
    <property type="project" value="UniProtKB-ARBA"/>
</dbReference>
<sequence length="517" mass="57657">MNSDQHPSKGGPCHDVQSSNCPEFHSGSDPADVSRTHSTIDRDLYDVSFDGDEDPMSPKRLPLVRKWAIVIIMNAEMNTPSLIAILGLSFFVLGLGLGPLLTSPLSEWYGRRPIYVVSWSFFVIWNIVTAVAKNIETVIISRFFTGFAGGTFLSVSGGTVSDVFLRSQIQLPMTLVSSAPFIGPCLGPLIGGFISYNTTWRWNYYFIIIWSGVLLVSIAIFVPETFPPVLLRAKAVMLRKSTRDDRYKAPTEKLHTSRSRALAYALMRPFQLLFFEPMCLALDVYAALLLGILYLFFQAIPLMFETTYDWKMWQGGLPFVGIIAGMILGALSTPLWARVKDRLLEPQEKQTGDIAPEYSLLPAIPGGVLIPIGLFWFGWSLSSNVHWIVPIIGSSFFGCGILLAYKGIFTFLVSYFTMETLFFSYPPVEIKINDTLTSPKVDAYPQYAASALAGNGFVRSSFAAAFPLFGLQMYDKLGYHWATSLLAFLMILMMPFPWVFFKYGKVLRGKSKFALSA</sequence>
<feature type="transmembrane region" description="Helical" evidence="7">
    <location>
        <begin position="202"/>
        <end position="222"/>
    </location>
</feature>
<dbReference type="InterPro" id="IPR020846">
    <property type="entry name" value="MFS_dom"/>
</dbReference>
<keyword evidence="4 7" id="KW-1133">Transmembrane helix</keyword>
<evidence type="ECO:0000313" key="9">
    <source>
        <dbReference type="EMBL" id="KAJ5407842.1"/>
    </source>
</evidence>
<dbReference type="Proteomes" id="UP001147747">
    <property type="component" value="Unassembled WGS sequence"/>
</dbReference>
<evidence type="ECO:0000256" key="3">
    <source>
        <dbReference type="ARBA" id="ARBA00022692"/>
    </source>
</evidence>
<feature type="transmembrane region" description="Helical" evidence="7">
    <location>
        <begin position="177"/>
        <end position="196"/>
    </location>
</feature>
<dbReference type="InterPro" id="IPR011701">
    <property type="entry name" value="MFS"/>
</dbReference>
<dbReference type="OrthoDB" id="3561359at2759"/>
<dbReference type="InterPro" id="IPR036259">
    <property type="entry name" value="MFS_trans_sf"/>
</dbReference>
<name>A0A9W9W7Q0_9EURO</name>
<gene>
    <name evidence="9" type="ORF">N7509_001725</name>
</gene>
<evidence type="ECO:0000256" key="7">
    <source>
        <dbReference type="SAM" id="Phobius"/>
    </source>
</evidence>
<dbReference type="PANTHER" id="PTHR23502:SF7">
    <property type="entry name" value="DRUG_PROTON ANTIPORTER YHK8-RELATED"/>
    <property type="match status" value="1"/>
</dbReference>
<feature type="transmembrane region" description="Helical" evidence="7">
    <location>
        <begin position="317"/>
        <end position="337"/>
    </location>
</feature>
<reference evidence="9" key="2">
    <citation type="journal article" date="2023" name="IMA Fungus">
        <title>Comparative genomic study of the Penicillium genus elucidates a diverse pangenome and 15 lateral gene transfer events.</title>
        <authorList>
            <person name="Petersen C."/>
            <person name="Sorensen T."/>
            <person name="Nielsen M.R."/>
            <person name="Sondergaard T.E."/>
            <person name="Sorensen J.L."/>
            <person name="Fitzpatrick D.A."/>
            <person name="Frisvad J.C."/>
            <person name="Nielsen K.L."/>
        </authorList>
    </citation>
    <scope>NUCLEOTIDE SEQUENCE</scope>
    <source>
        <strain evidence="9">IBT 29677</strain>
    </source>
</reference>
<comment type="similarity">
    <text evidence="2">Belongs to the major facilitator superfamily.</text>
</comment>
<dbReference type="AlphaFoldDB" id="A0A9W9W7Q0"/>
<feature type="domain" description="Major facilitator superfamily (MFS) profile" evidence="8">
    <location>
        <begin position="1"/>
        <end position="517"/>
    </location>
</feature>
<feature type="transmembrane region" description="Helical" evidence="7">
    <location>
        <begin position="272"/>
        <end position="297"/>
    </location>
</feature>
<dbReference type="Gene3D" id="1.20.1250.20">
    <property type="entry name" value="MFS general substrate transporter like domains"/>
    <property type="match status" value="1"/>
</dbReference>
<protein>
    <submittedName>
        <fullName evidence="9">Major facilitator superfamily domain-containing protein</fullName>
    </submittedName>
</protein>
<dbReference type="CDD" id="cd17323">
    <property type="entry name" value="MFS_Tpo1_MDR_like"/>
    <property type="match status" value="1"/>
</dbReference>
<dbReference type="Pfam" id="PF07690">
    <property type="entry name" value="MFS_1"/>
    <property type="match status" value="1"/>
</dbReference>
<dbReference type="InterPro" id="IPR005829">
    <property type="entry name" value="Sugar_transporter_CS"/>
</dbReference>
<dbReference type="GO" id="GO:0022857">
    <property type="term" value="F:transmembrane transporter activity"/>
    <property type="evidence" value="ECO:0007669"/>
    <property type="project" value="InterPro"/>
</dbReference>
<dbReference type="GO" id="GO:0005886">
    <property type="term" value="C:plasma membrane"/>
    <property type="evidence" value="ECO:0007669"/>
    <property type="project" value="UniProtKB-SubCell"/>
</dbReference>
<evidence type="ECO:0000256" key="6">
    <source>
        <dbReference type="SAM" id="MobiDB-lite"/>
    </source>
</evidence>
<dbReference type="GO" id="GO:0140115">
    <property type="term" value="P:export across plasma membrane"/>
    <property type="evidence" value="ECO:0007669"/>
    <property type="project" value="UniProtKB-ARBA"/>
</dbReference>
<dbReference type="GeneID" id="81365342"/>
<dbReference type="SUPFAM" id="SSF103473">
    <property type="entry name" value="MFS general substrate transporter"/>
    <property type="match status" value="1"/>
</dbReference>
<evidence type="ECO:0000256" key="4">
    <source>
        <dbReference type="ARBA" id="ARBA00022989"/>
    </source>
</evidence>
<evidence type="ECO:0000256" key="2">
    <source>
        <dbReference type="ARBA" id="ARBA00008335"/>
    </source>
</evidence>
<dbReference type="PROSITE" id="PS50850">
    <property type="entry name" value="MFS"/>
    <property type="match status" value="1"/>
</dbReference>
<accession>A0A9W9W7Q0</accession>
<comment type="subcellular location">
    <subcellularLocation>
        <location evidence="1">Cell membrane</location>
        <topology evidence="1">Multi-pass membrane protein</topology>
    </subcellularLocation>
</comment>
<dbReference type="RefSeq" id="XP_056492157.1">
    <property type="nucleotide sequence ID" value="XM_056626362.1"/>
</dbReference>
<reference evidence="9" key="1">
    <citation type="submission" date="2022-12" db="EMBL/GenBank/DDBJ databases">
        <authorList>
            <person name="Petersen C."/>
        </authorList>
    </citation>
    <scope>NUCLEOTIDE SEQUENCE</scope>
    <source>
        <strain evidence="9">IBT 29677</strain>
    </source>
</reference>
<keyword evidence="3 7" id="KW-0812">Transmembrane</keyword>
<proteinExistence type="inferred from homology"/>
<feature type="transmembrane region" description="Helical" evidence="7">
    <location>
        <begin position="385"/>
        <end position="405"/>
    </location>
</feature>
<feature type="transmembrane region" description="Helical" evidence="7">
    <location>
        <begin position="144"/>
        <end position="165"/>
    </location>
</feature>
<keyword evidence="10" id="KW-1185">Reference proteome</keyword>
<evidence type="ECO:0000256" key="1">
    <source>
        <dbReference type="ARBA" id="ARBA00004651"/>
    </source>
</evidence>
<dbReference type="PROSITE" id="PS00216">
    <property type="entry name" value="SUGAR_TRANSPORT_1"/>
    <property type="match status" value="1"/>
</dbReference>
<feature type="region of interest" description="Disordered" evidence="6">
    <location>
        <begin position="1"/>
        <end position="35"/>
    </location>
</feature>
<feature type="transmembrane region" description="Helical" evidence="7">
    <location>
        <begin position="114"/>
        <end position="132"/>
    </location>
</feature>
<dbReference type="EMBL" id="JAPZBU010000004">
    <property type="protein sequence ID" value="KAJ5407842.1"/>
    <property type="molecule type" value="Genomic_DNA"/>
</dbReference>
<dbReference type="FunFam" id="1.20.1250.20:FF:000082">
    <property type="entry name" value="MFS multidrug transporter, putative"/>
    <property type="match status" value="1"/>
</dbReference>
<comment type="caution">
    <text evidence="9">The sequence shown here is derived from an EMBL/GenBank/DDBJ whole genome shotgun (WGS) entry which is preliminary data.</text>
</comment>
<feature type="transmembrane region" description="Helical" evidence="7">
    <location>
        <begin position="358"/>
        <end position="379"/>
    </location>
</feature>
<evidence type="ECO:0000313" key="10">
    <source>
        <dbReference type="Proteomes" id="UP001147747"/>
    </source>
</evidence>
<keyword evidence="5 7" id="KW-0472">Membrane</keyword>
<evidence type="ECO:0000259" key="8">
    <source>
        <dbReference type="PROSITE" id="PS50850"/>
    </source>
</evidence>
<dbReference type="PANTHER" id="PTHR23502">
    <property type="entry name" value="MAJOR FACILITATOR SUPERFAMILY"/>
    <property type="match status" value="1"/>
</dbReference>
<organism evidence="9 10">
    <name type="scientific">Penicillium cosmopolitanum</name>
    <dbReference type="NCBI Taxonomy" id="1131564"/>
    <lineage>
        <taxon>Eukaryota</taxon>
        <taxon>Fungi</taxon>
        <taxon>Dikarya</taxon>
        <taxon>Ascomycota</taxon>
        <taxon>Pezizomycotina</taxon>
        <taxon>Eurotiomycetes</taxon>
        <taxon>Eurotiomycetidae</taxon>
        <taxon>Eurotiales</taxon>
        <taxon>Aspergillaceae</taxon>
        <taxon>Penicillium</taxon>
    </lineage>
</organism>
<feature type="transmembrane region" description="Helical" evidence="7">
    <location>
        <begin position="82"/>
        <end position="102"/>
    </location>
</feature>